<dbReference type="InterPro" id="IPR010071">
    <property type="entry name" value="AA_adenyl_dom"/>
</dbReference>
<dbReference type="FunFam" id="1.10.1200.10:FF:000005">
    <property type="entry name" value="Nonribosomal peptide synthetase 1"/>
    <property type="match status" value="1"/>
</dbReference>
<dbReference type="GeneID" id="63791540"/>
<feature type="domain" description="Carrier" evidence="5">
    <location>
        <begin position="737"/>
        <end position="813"/>
    </location>
</feature>
<keyword evidence="3" id="KW-0436">Ligase</keyword>
<dbReference type="InterPro" id="IPR036736">
    <property type="entry name" value="ACP-like_sf"/>
</dbReference>
<evidence type="ECO:0000256" key="4">
    <source>
        <dbReference type="SAM" id="MobiDB-lite"/>
    </source>
</evidence>
<protein>
    <recommendedName>
        <fullName evidence="5">Carrier domain-containing protein</fullName>
    </recommendedName>
</protein>
<feature type="region of interest" description="Disordered" evidence="4">
    <location>
        <begin position="1270"/>
        <end position="1294"/>
    </location>
</feature>
<dbReference type="SUPFAM" id="SSF51735">
    <property type="entry name" value="NAD(P)-binding Rossmann-fold domains"/>
    <property type="match status" value="1"/>
</dbReference>
<dbReference type="Pfam" id="PF07993">
    <property type="entry name" value="NAD_binding_4"/>
    <property type="match status" value="1"/>
</dbReference>
<gene>
    <name evidence="6" type="ORF">BHQ10_002323</name>
</gene>
<dbReference type="SUPFAM" id="SSF56801">
    <property type="entry name" value="Acetyl-CoA synthetase-like"/>
    <property type="match status" value="2"/>
</dbReference>
<dbReference type="GO" id="GO:0043041">
    <property type="term" value="P:amino acid activation for nonribosomal peptide biosynthetic process"/>
    <property type="evidence" value="ECO:0007669"/>
    <property type="project" value="TreeGrafter"/>
</dbReference>
<evidence type="ECO:0000256" key="2">
    <source>
        <dbReference type="ARBA" id="ARBA00022553"/>
    </source>
</evidence>
<organism evidence="6 7">
    <name type="scientific">Talaromyces amestolkiae</name>
    <dbReference type="NCBI Taxonomy" id="1196081"/>
    <lineage>
        <taxon>Eukaryota</taxon>
        <taxon>Fungi</taxon>
        <taxon>Dikarya</taxon>
        <taxon>Ascomycota</taxon>
        <taxon>Pezizomycotina</taxon>
        <taxon>Eurotiomycetes</taxon>
        <taxon>Eurotiomycetidae</taxon>
        <taxon>Eurotiales</taxon>
        <taxon>Trichocomaceae</taxon>
        <taxon>Talaromyces</taxon>
        <taxon>Talaromyces sect. Talaromyces</taxon>
    </lineage>
</organism>
<dbReference type="EMBL" id="MIKG01000003">
    <property type="protein sequence ID" value="RAO66311.1"/>
    <property type="molecule type" value="Genomic_DNA"/>
</dbReference>
<dbReference type="Proteomes" id="UP000249363">
    <property type="component" value="Unassembled WGS sequence"/>
</dbReference>
<dbReference type="Gene3D" id="3.40.50.12780">
    <property type="entry name" value="N-terminal domain of ligase-like"/>
    <property type="match status" value="2"/>
</dbReference>
<dbReference type="InterPro" id="IPR010080">
    <property type="entry name" value="Thioester_reductase-like_dom"/>
</dbReference>
<name>A0A364KS31_TALAM</name>
<dbReference type="FunFam" id="3.40.50.12780:FF:000014">
    <property type="entry name" value="Nonribosomal peptide synthetase 1"/>
    <property type="match status" value="1"/>
</dbReference>
<accession>A0A364KS31</accession>
<evidence type="ECO:0000256" key="3">
    <source>
        <dbReference type="ARBA" id="ARBA00022598"/>
    </source>
</evidence>
<feature type="domain" description="Carrier" evidence="5">
    <location>
        <begin position="1842"/>
        <end position="1926"/>
    </location>
</feature>
<proteinExistence type="predicted"/>
<dbReference type="InterPro" id="IPR013120">
    <property type="entry name" value="FAR_NAD-bd"/>
</dbReference>
<dbReference type="CDD" id="cd19545">
    <property type="entry name" value="FUM14_C_NRPS-like"/>
    <property type="match status" value="1"/>
</dbReference>
<feature type="compositionally biased region" description="Acidic residues" evidence="4">
    <location>
        <begin position="1270"/>
        <end position="1283"/>
    </location>
</feature>
<dbReference type="InterPro" id="IPR001242">
    <property type="entry name" value="Condensation_dom"/>
</dbReference>
<evidence type="ECO:0000313" key="7">
    <source>
        <dbReference type="Proteomes" id="UP000249363"/>
    </source>
</evidence>
<dbReference type="NCBIfam" id="TIGR01746">
    <property type="entry name" value="Thioester-redct"/>
    <property type="match status" value="1"/>
</dbReference>
<dbReference type="FunFam" id="3.40.50.980:FF:000001">
    <property type="entry name" value="Non-ribosomal peptide synthetase"/>
    <property type="match status" value="2"/>
</dbReference>
<dbReference type="GO" id="GO:0044550">
    <property type="term" value="P:secondary metabolite biosynthetic process"/>
    <property type="evidence" value="ECO:0007669"/>
    <property type="project" value="TreeGrafter"/>
</dbReference>
<keyword evidence="2" id="KW-0597">Phosphoprotein</keyword>
<dbReference type="OrthoDB" id="416786at2759"/>
<dbReference type="NCBIfam" id="TIGR01733">
    <property type="entry name" value="AA-adenyl-dom"/>
    <property type="match status" value="2"/>
</dbReference>
<dbReference type="Pfam" id="PF00501">
    <property type="entry name" value="AMP-binding"/>
    <property type="match status" value="2"/>
</dbReference>
<dbReference type="Gene3D" id="3.30.300.30">
    <property type="match status" value="2"/>
</dbReference>
<dbReference type="PANTHER" id="PTHR45527">
    <property type="entry name" value="NONRIBOSOMAL PEPTIDE SYNTHETASE"/>
    <property type="match status" value="1"/>
</dbReference>
<dbReference type="STRING" id="1196081.A0A364KS31"/>
<dbReference type="SUPFAM" id="SSF47336">
    <property type="entry name" value="ACP-like"/>
    <property type="match status" value="2"/>
</dbReference>
<dbReference type="Gene3D" id="3.30.559.10">
    <property type="entry name" value="Chloramphenicol acetyltransferase-like domain"/>
    <property type="match status" value="1"/>
</dbReference>
<dbReference type="PROSITE" id="PS50075">
    <property type="entry name" value="CARRIER"/>
    <property type="match status" value="2"/>
</dbReference>
<dbReference type="Gene3D" id="1.10.1200.10">
    <property type="entry name" value="ACP-like"/>
    <property type="match status" value="1"/>
</dbReference>
<comment type="caution">
    <text evidence="6">The sequence shown here is derived from an EMBL/GenBank/DDBJ whole genome shotgun (WGS) entry which is preliminary data.</text>
</comment>
<dbReference type="SUPFAM" id="SSF52777">
    <property type="entry name" value="CoA-dependent acyltransferases"/>
    <property type="match status" value="3"/>
</dbReference>
<dbReference type="InterPro" id="IPR000873">
    <property type="entry name" value="AMP-dep_synth/lig_dom"/>
</dbReference>
<dbReference type="InterPro" id="IPR020459">
    <property type="entry name" value="AMP-binding"/>
</dbReference>
<dbReference type="GO" id="GO:0016874">
    <property type="term" value="F:ligase activity"/>
    <property type="evidence" value="ECO:0007669"/>
    <property type="project" value="UniProtKB-KW"/>
</dbReference>
<keyword evidence="7" id="KW-1185">Reference proteome</keyword>
<sequence>MLPMRVQVDRLQLVSHFLPYVREWSDRVISSHLDLEDIRSLNAGAEVATGFQTVIRFLEGRLEWHKQSSSPNYGDKPGRSSQYSLIIYCSRYGNALSFLAEFNQTILPTSTVRLLIDDLEHAVWQLINGRDDQALRLDSLEQLGPHARRQLLRYNRPLAPKLNSFVHDIIEQQVSELPQAAAIDAWDGQLSYSQLWERSRALAHHLQRLGVGPGVLVPLIFEKSSKSVIAILAVLQAGGATVALDPSVPVVRQHTIIRDVGAFVVITSSTHRDKVPAHITIASLKYNVVLDDDLLRQLAGVTESGLIQHTPVSTPDDPAYVIFTSGSTGKPKGVVISHSAFVSSSAGYSKAIYLTSPRSRVLQYSSFTFDACMLEILTTLTVGACICIPSEEDRLNDLAKCINSFDVNWTILTPSVASLLDPKDVPGLEVIGMVGEALPFHLADRWAGHAKTINAYGPAEASILTVISEPRIAGSGPVYLGRPPNCAVWLVDPDNFKQLVPFNTVGEIVLEGPVLATGYLNNRELTEAAFVEDPEFLRPVIGASTGGIVPRVYRTGDLGQMHADGVIEFLGRKDTQVKIRGQRIELGEIESNIKKLLSDESDDSLEIVVEVLWPDSKDRKQNQGDTGAMVLTCFACKKNTSPPDANSLALFSDHKDPGHSATEISKLMKRTMERLAGILPTYMIPKVILPCQAIPHTSSGKTDRKRLRALGAQMSTDILLTLGIPSAPSAAVSDPIEALSETERILQEIWAKLLGLPQQSIGPNDDFFKLGADSMVAIKMVAACRKAGLKITYATIFGKPGLREMAAVCERPKEATTDGLTASHQIPAPVPSQIRPFSMLKPQDILELTEEAAIQCNMSKDSIEDLYPCTYLQEGLMAVNLTRPGAYTAQMVHELPRGTDMVRFRHIWETIYAACRILRTRFVMTLAGSLQAVIKGRIQWNAADSLESYLKRDEGELMVPGVALSRFAIITGPDGHATHFVWTMHHMLYDGWTLGLLLRKANAMYRGVKFSIIDDFCHFVAYTKSLDKDSMGRYWQQELKDAPASTFPVSSRLGYQSIARTIIRDRLELSHSPPAGLTLPSLIRAAWAIMISHFSQTDDVVFGAIVSGRSTPMPNIELIVGPVIATVPVRLRVQPDQRVLDFLRHVQNHSIQMLHYEQAGIQQIRQLNSHTKRGCEFQNLLAVQFDWEEDNGLLAKPQYREEFTTYPVTCEVKVIQSRKAIEFATHVDEEVTSRLVVAQAIGQVKTILHQLVRLSAESATTLSEIKVDDELGEYDDGDKESAEESMPLSSSSLPPQLPLPVTVRACIHDLIREVVERQPNAEALYSSLLSVSYWELDDFSTKLAAHLISVGVAAGTLVPLCFEKSVWTVVAMLAVLKAGAVFVALDPSQPLTRLKSILQDTETSVLLTSKLHARVTILPVANVIVVEKTLLQRLTRPEERGISLKNRASPDDLAYLIYTSGSTGKPKGVMISHSAYVSGALDHGPRQGIRQQQSRVLQFASYSFDASLVEILTTLVHGGTVCVASDKERLEDVHGFMQRAQIDYAVLTPSVVRLLRPADLPLLRTLVLVGEAADDELVKRWLDAAVDVFNGYGPSECSIVVAVQKMAPGMNVRNIGLPVAARAWVVNPNNVDELLQDGEDGELLVEGPTLARGYLNNREATESVFIWNPAWALQEGEENSGRRMYRTGDMVRRNPDGSLYYIGRKDLQVKVNGQRIELGEIEAHLSRCSQVKNGLVLFPSSGKFAKQLTAVLELEGNNYKFSEQVVHIRNYLSTRIPPAVVPKHWLDIHSLSDGGLPLLPSGKVDRSTVVSWLTKRVSIDADLFMGTREAALERETAATTIQISENPAAELAAKVSSMLPGDRSLALQHGEGFRDAIFSQSGLDSLDMMSLIHYISGRYRVHVNMQLLMDKCTTIRKLAQLITESQSSGWEKPNDVTATATPIDIMAEINKYDARVAAVQLSSSVLSSKLSEETLINRSARHKSGSNGHSLYRGRLQQRSRNSSHGQSSTSSNGSTSSSSGFNILTGSTTDSKPAMSSLLKPDHLIVLVTGASGFIGTQIIRQLLEKPTVAQVIALVRDDEHQPARTRTIASAQKALWWTDLHAEKLEVWAGDLSKPHLGLDASRWGLLNSSDNSKRVDVIVHAGAAVNWTRSYVDLEAVNIGSSVELLQLAVTGSRPRLVYVSGGRQWKSEHECDEDVALFLANDIGYSQTKFVAEAVIRRAALRTSPDCSNISIIKPGLVIGTAQEGVANIDDYLWRLTAANIAIGAFDSAQAREWLHLSDVTTLARLVVETAIDPGLDQNPQIPVQYIRDGMTWGALWDIIRNLGYQLEAKSTAQWYAAIRADLIARREQHPLWPLFHLFGEETEDSEDTANSLVTADEVPVPPLHLRIAVVKNVEFLAQIGFLPASPQSQIHGPRSLLGQPFSRSR</sequence>
<keyword evidence="1" id="KW-0596">Phosphopantetheine</keyword>
<dbReference type="InterPro" id="IPR020845">
    <property type="entry name" value="AMP-binding_CS"/>
</dbReference>
<dbReference type="InterPro" id="IPR036291">
    <property type="entry name" value="NAD(P)-bd_dom_sf"/>
</dbReference>
<dbReference type="GO" id="GO:0005737">
    <property type="term" value="C:cytoplasm"/>
    <property type="evidence" value="ECO:0007669"/>
    <property type="project" value="TreeGrafter"/>
</dbReference>
<dbReference type="CDD" id="cd05918">
    <property type="entry name" value="A_NRPS_SidN3_like"/>
    <property type="match status" value="2"/>
</dbReference>
<dbReference type="GO" id="GO:0031177">
    <property type="term" value="F:phosphopantetheine binding"/>
    <property type="evidence" value="ECO:0007669"/>
    <property type="project" value="TreeGrafter"/>
</dbReference>
<dbReference type="PROSITE" id="PS00455">
    <property type="entry name" value="AMP_BINDING"/>
    <property type="match status" value="2"/>
</dbReference>
<feature type="compositionally biased region" description="Low complexity" evidence="4">
    <location>
        <begin position="1285"/>
        <end position="1294"/>
    </location>
</feature>
<dbReference type="PANTHER" id="PTHR45527:SF1">
    <property type="entry name" value="FATTY ACID SYNTHASE"/>
    <property type="match status" value="1"/>
</dbReference>
<dbReference type="PRINTS" id="PR00154">
    <property type="entry name" value="AMPBINDING"/>
</dbReference>
<dbReference type="InterPro" id="IPR045851">
    <property type="entry name" value="AMP-bd_C_sf"/>
</dbReference>
<dbReference type="InterPro" id="IPR023213">
    <property type="entry name" value="CAT-like_dom_sf"/>
</dbReference>
<feature type="compositionally biased region" description="Low complexity" evidence="4">
    <location>
        <begin position="1999"/>
        <end position="2020"/>
    </location>
</feature>
<evidence type="ECO:0000256" key="1">
    <source>
        <dbReference type="ARBA" id="ARBA00022450"/>
    </source>
</evidence>
<reference evidence="6 7" key="1">
    <citation type="journal article" date="2017" name="Biotechnol. Biofuels">
        <title>Differential beta-glucosidase expression as a function of carbon source availability in Talaromyces amestolkiae: a genomic and proteomic approach.</title>
        <authorList>
            <person name="de Eugenio L.I."/>
            <person name="Mendez-Liter J.A."/>
            <person name="Nieto-Dominguez M."/>
            <person name="Alonso L."/>
            <person name="Gil-Munoz J."/>
            <person name="Barriuso J."/>
            <person name="Prieto A."/>
            <person name="Martinez M.J."/>
        </authorList>
    </citation>
    <scope>NUCLEOTIDE SEQUENCE [LARGE SCALE GENOMIC DNA]</scope>
    <source>
        <strain evidence="6 7">CIB</strain>
    </source>
</reference>
<dbReference type="RefSeq" id="XP_040730828.1">
    <property type="nucleotide sequence ID" value="XM_040874457.1"/>
</dbReference>
<dbReference type="Pfam" id="PF00668">
    <property type="entry name" value="Condensation"/>
    <property type="match status" value="1"/>
</dbReference>
<dbReference type="Pfam" id="PF00550">
    <property type="entry name" value="PP-binding"/>
    <property type="match status" value="2"/>
</dbReference>
<evidence type="ECO:0000313" key="6">
    <source>
        <dbReference type="EMBL" id="RAO66311.1"/>
    </source>
</evidence>
<dbReference type="InterPro" id="IPR009081">
    <property type="entry name" value="PP-bd_ACP"/>
</dbReference>
<dbReference type="FunFam" id="3.30.300.30:FF:000015">
    <property type="entry name" value="Nonribosomal peptide synthase SidD"/>
    <property type="match status" value="2"/>
</dbReference>
<evidence type="ECO:0000259" key="5">
    <source>
        <dbReference type="PROSITE" id="PS50075"/>
    </source>
</evidence>
<dbReference type="Gene3D" id="3.30.559.30">
    <property type="entry name" value="Nonribosomal peptide synthetase, condensation domain"/>
    <property type="match status" value="2"/>
</dbReference>
<dbReference type="Gene3D" id="3.40.50.720">
    <property type="entry name" value="NAD(P)-binding Rossmann-like Domain"/>
    <property type="match status" value="1"/>
</dbReference>
<feature type="region of interest" description="Disordered" evidence="4">
    <location>
        <begin position="1997"/>
        <end position="2027"/>
    </location>
</feature>
<dbReference type="InterPro" id="IPR042099">
    <property type="entry name" value="ANL_N_sf"/>
</dbReference>